<name>A0AAE3DGG7_9FIRM</name>
<protein>
    <submittedName>
        <fullName evidence="9">ABC transporter permease</fullName>
    </submittedName>
</protein>
<evidence type="ECO:0000256" key="1">
    <source>
        <dbReference type="ARBA" id="ARBA00004651"/>
    </source>
</evidence>
<gene>
    <name evidence="9" type="ORF">LKD37_13445</name>
</gene>
<organism evidence="9 10">
    <name type="scientific">Brotocaccenecus cirricatena</name>
    <dbReference type="NCBI Taxonomy" id="3064195"/>
    <lineage>
        <taxon>Bacteria</taxon>
        <taxon>Bacillati</taxon>
        <taxon>Bacillota</taxon>
        <taxon>Clostridia</taxon>
        <taxon>Eubacteriales</taxon>
        <taxon>Oscillospiraceae</taxon>
        <taxon>Brotocaccenecus</taxon>
    </lineage>
</organism>
<evidence type="ECO:0000256" key="4">
    <source>
        <dbReference type="ARBA" id="ARBA00022989"/>
    </source>
</evidence>
<feature type="transmembrane region" description="Helical" evidence="7">
    <location>
        <begin position="965"/>
        <end position="985"/>
    </location>
</feature>
<feature type="domain" description="ABC3 transporter permease C-terminal" evidence="8">
    <location>
        <begin position="969"/>
        <end position="1035"/>
    </location>
</feature>
<keyword evidence="10" id="KW-1185">Reference proteome</keyword>
<keyword evidence="4 7" id="KW-1133">Transmembrane helix</keyword>
<feature type="transmembrane region" description="Helical" evidence="7">
    <location>
        <begin position="455"/>
        <end position="477"/>
    </location>
</feature>
<accession>A0AAE3DGG7</accession>
<feature type="transmembrane region" description="Helical" evidence="7">
    <location>
        <begin position="1039"/>
        <end position="1060"/>
    </location>
</feature>
<keyword evidence="5 7" id="KW-0472">Membrane</keyword>
<reference evidence="9" key="1">
    <citation type="submission" date="2021-10" db="EMBL/GenBank/DDBJ databases">
        <title>Anaerobic single-cell dispensing facilitates the cultivation of human gut bacteria.</title>
        <authorList>
            <person name="Afrizal A."/>
        </authorList>
    </citation>
    <scope>NUCLEOTIDE SEQUENCE</scope>
    <source>
        <strain evidence="9">CLA-AA-H272</strain>
    </source>
</reference>
<evidence type="ECO:0000256" key="5">
    <source>
        <dbReference type="ARBA" id="ARBA00023136"/>
    </source>
</evidence>
<feature type="transmembrane region" description="Helical" evidence="7">
    <location>
        <begin position="630"/>
        <end position="649"/>
    </location>
</feature>
<dbReference type="Pfam" id="PF02687">
    <property type="entry name" value="FtsX"/>
    <property type="match status" value="1"/>
</dbReference>
<evidence type="ECO:0000256" key="3">
    <source>
        <dbReference type="ARBA" id="ARBA00022692"/>
    </source>
</evidence>
<evidence type="ECO:0000313" key="9">
    <source>
        <dbReference type="EMBL" id="MCC2130506.1"/>
    </source>
</evidence>
<feature type="transmembrane region" description="Helical" evidence="7">
    <location>
        <begin position="498"/>
        <end position="518"/>
    </location>
</feature>
<dbReference type="EMBL" id="JAJEPW010000051">
    <property type="protein sequence ID" value="MCC2130506.1"/>
    <property type="molecule type" value="Genomic_DNA"/>
</dbReference>
<evidence type="ECO:0000256" key="7">
    <source>
        <dbReference type="SAM" id="Phobius"/>
    </source>
</evidence>
<comment type="similarity">
    <text evidence="6">Belongs to the ABC-4 integral membrane protein family.</text>
</comment>
<dbReference type="RefSeq" id="WP_302929674.1">
    <property type="nucleotide sequence ID" value="NZ_JAJEPW010000051.1"/>
</dbReference>
<comment type="caution">
    <text evidence="9">The sequence shown here is derived from an EMBL/GenBank/DDBJ whole genome shotgun (WGS) entry which is preliminary data.</text>
</comment>
<feature type="transmembrane region" description="Helical" evidence="7">
    <location>
        <begin position="564"/>
        <end position="590"/>
    </location>
</feature>
<dbReference type="GO" id="GO:0005886">
    <property type="term" value="C:plasma membrane"/>
    <property type="evidence" value="ECO:0007669"/>
    <property type="project" value="UniProtKB-SubCell"/>
</dbReference>
<comment type="subcellular location">
    <subcellularLocation>
        <location evidence="1">Cell membrane</location>
        <topology evidence="1">Multi-pass membrane protein</topology>
    </subcellularLocation>
</comment>
<keyword evidence="2" id="KW-1003">Cell membrane</keyword>
<dbReference type="InterPro" id="IPR003838">
    <property type="entry name" value="ABC3_permease_C"/>
</dbReference>
<keyword evidence="3 7" id="KW-0812">Transmembrane</keyword>
<dbReference type="PANTHER" id="PTHR30572">
    <property type="entry name" value="MEMBRANE COMPONENT OF TRANSPORTER-RELATED"/>
    <property type="match status" value="1"/>
</dbReference>
<sequence>MFARHGIQNALRTRRRSVAFLLLMTLLVTLLGTSLGLSFALQETLRQCRENYSTIGLVEYLGPGYPSTARVVEDAGEVLAEFESRLDRSDPALVDWEPTRMALGYTPALESLTDYSVLENRFALVIRLTEQATRRIKGQDPDFYPLLDPDGQLVWQWGTGTPDREVKLPYYYANVVETLFSGERLAANQPVLLDVQEGSSADLSQDYNMPSDTIWKAGHYYLVQGVYTENELLGPSYKLLSPAPYQVNGVSLSQVSTIDITQPDGTCAQLDGSTDIEAVGRTFQVTSHSLTAQATDRPADLLPFQQDELTLVQGDYYAAGSKGCLISQSLADSLGLGVGGSLPLSLAARENTLVPYSYWNSQGFDAQDTYTISGIFSANEEYDSMVYIPVREDVDMTVNHCSYTLGQLQIRNGQSQAYVERLQQLLPGSVQITVYDQGYTAVSQSLEDMLRMVQIIAGVCLAVGLGFLVLFGYLLVYRQRGVGRTMIRVGAARRNVHTYFLFCAGTVALPAAVLGWILSRCVGLGVLKLLELMLENGASAELYFSNTALAMQRTATEYLAAPGWGILALIALATLVLALVSCLVFSVVSLERRHKRRRTRRTAQGARSRSLKGGALTYARLSARRGGFRSLVPVLAGICAAVLFCQLTGTVTRYDHQLMKLRSDSSVRGYLTDIRGQSTSGLALGDGVVERISQIPGVADVTYLTTAPYYFNGFYRDGKFAGGPGQREQPIGSFAAERYEDELRSGPKLVFTNSLKGAPEFLSRTSVEVEWLEGYDESFLAADPTLEIDPNTGHIVKDKPPENRCLIPTDMMDEYGIRLGDWIWLETITYPYTNSNDTQIIQVAFRVVGAFVQTGRSNNIYVNLDMPKYFLDLSMASVYEWSTQDLPGGTILTRGGICMRQAYSGATFSIPSCTDLTSVKQALHDMGLSEVGRISSIRNFVIINDAAYLTTERAAAQRLWYMQHLFPVVYAIALGLAYLLAFLQVQSRRRELRTMRSVGADRKTAYGSLFLEQLMLAALGAVLGAGLCLVLGWGSRLGLGLTAAFAVLWLLGAHGALCRANSRHILKNRREVE</sequence>
<proteinExistence type="inferred from homology"/>
<dbReference type="GO" id="GO:0022857">
    <property type="term" value="F:transmembrane transporter activity"/>
    <property type="evidence" value="ECO:0007669"/>
    <property type="project" value="TreeGrafter"/>
</dbReference>
<dbReference type="Proteomes" id="UP001199319">
    <property type="component" value="Unassembled WGS sequence"/>
</dbReference>
<evidence type="ECO:0000259" key="8">
    <source>
        <dbReference type="Pfam" id="PF02687"/>
    </source>
</evidence>
<feature type="transmembrane region" description="Helical" evidence="7">
    <location>
        <begin position="1006"/>
        <end position="1033"/>
    </location>
</feature>
<dbReference type="AlphaFoldDB" id="A0AAE3DGG7"/>
<evidence type="ECO:0000256" key="2">
    <source>
        <dbReference type="ARBA" id="ARBA00022475"/>
    </source>
</evidence>
<dbReference type="InterPro" id="IPR050250">
    <property type="entry name" value="Macrolide_Exporter_MacB"/>
</dbReference>
<dbReference type="PANTHER" id="PTHR30572:SF4">
    <property type="entry name" value="ABC TRANSPORTER PERMEASE YTRF"/>
    <property type="match status" value="1"/>
</dbReference>
<evidence type="ECO:0000256" key="6">
    <source>
        <dbReference type="ARBA" id="ARBA00038076"/>
    </source>
</evidence>
<evidence type="ECO:0000313" key="10">
    <source>
        <dbReference type="Proteomes" id="UP001199319"/>
    </source>
</evidence>